<proteinExistence type="predicted"/>
<accession>A0ACD1AC37</accession>
<protein>
    <submittedName>
        <fullName evidence="1">Electron transport complex protein RnfC</fullName>
    </submittedName>
</protein>
<organism evidence="1 2">
    <name type="scientific">Anoxybacterium hadale</name>
    <dbReference type="NCBI Taxonomy" id="3408580"/>
    <lineage>
        <taxon>Bacteria</taxon>
        <taxon>Bacillati</taxon>
        <taxon>Bacillota</taxon>
        <taxon>Clostridia</taxon>
        <taxon>Peptostreptococcales</taxon>
        <taxon>Anaerovoracaceae</taxon>
        <taxon>Anoxybacterium</taxon>
    </lineage>
</organism>
<sequence>MMSEEIVNKVKACGVVGSGGAGFPTHVKYQSKAETVIVNLAECEPLLRVDQQLAERDAEDLIKGLNCAMQAVSAKEGIVAVKEKYRKAVERLKPLLTSGMRLEYLRDIYPAGDEFLTIKLTTGKSVPPGAIPISIGVVVNNVQTLINVARAMEDQPVIHRTITVTGDVKNPVTVTVPVGISFRQLLEKTGNEIREGDAYIDGGPIMGKLLGSLENSVTKTSGGLVVLPKDHVLIRIKTQPISQIMRVAKTVCEQCQLCTDLCPRNIIGHRDLKPHMTIRAVNYGKMTESQVIKGAILCSDCGVCELYSCPVNISPRRVNQAIKQELQKQGIKYDGNLSKDDPMWEARLIPSQQMARRIGLKSYYHQEAPLQSGILDFNRVNIPLKQHVGAPCEPVVKVGDVVMPGQLIGRIREGQLGANVHASMAGTITAVTESGIILEKGGAS</sequence>
<evidence type="ECO:0000313" key="2">
    <source>
        <dbReference type="Proteomes" id="UP000594014"/>
    </source>
</evidence>
<dbReference type="EMBL" id="CP042469">
    <property type="protein sequence ID" value="QOX64052.1"/>
    <property type="molecule type" value="Genomic_DNA"/>
</dbReference>
<name>A0ACD1AC37_9FIRM</name>
<gene>
    <name evidence="1" type="ORF">FRZ06_12255</name>
</gene>
<reference evidence="1" key="1">
    <citation type="submission" date="2019-08" db="EMBL/GenBank/DDBJ databases">
        <title>Genome sequence of Clostridiales bacterium MT110.</title>
        <authorList>
            <person name="Cao J."/>
        </authorList>
    </citation>
    <scope>NUCLEOTIDE SEQUENCE</scope>
    <source>
        <strain evidence="1">MT110</strain>
    </source>
</reference>
<keyword evidence="2" id="KW-1185">Reference proteome</keyword>
<dbReference type="Proteomes" id="UP000594014">
    <property type="component" value="Chromosome"/>
</dbReference>
<evidence type="ECO:0000313" key="1">
    <source>
        <dbReference type="EMBL" id="QOX64052.1"/>
    </source>
</evidence>